<evidence type="ECO:0000313" key="3">
    <source>
        <dbReference type="Proteomes" id="UP000664800"/>
    </source>
</evidence>
<evidence type="ECO:0000256" key="1">
    <source>
        <dbReference type="SAM" id="MobiDB-lite"/>
    </source>
</evidence>
<accession>A0A8I1N0F4</accession>
<dbReference type="EMBL" id="JAFKMR010000037">
    <property type="protein sequence ID" value="MBN8745654.1"/>
    <property type="molecule type" value="Genomic_DNA"/>
</dbReference>
<dbReference type="Proteomes" id="UP000664800">
    <property type="component" value="Unassembled WGS sequence"/>
</dbReference>
<protein>
    <submittedName>
        <fullName evidence="2">DNA breaking-rejoining enzyme, catalytic core</fullName>
    </submittedName>
</protein>
<comment type="caution">
    <text evidence="2">The sequence shown here is derived from an EMBL/GenBank/DDBJ whole genome shotgun (WGS) entry which is preliminary data.</text>
</comment>
<feature type="region of interest" description="Disordered" evidence="1">
    <location>
        <begin position="226"/>
        <end position="247"/>
    </location>
</feature>
<reference evidence="2" key="1">
    <citation type="submission" date="2021-02" db="EMBL/GenBank/DDBJ databases">
        <title>Thiocyanate and organic carbon inputs drive convergent selection for specific autotrophic Afipia and Thiobacillus strains within complex microbiomes.</title>
        <authorList>
            <person name="Huddy R.J."/>
            <person name="Sachdeva R."/>
            <person name="Kadzinga F."/>
            <person name="Kantor R.S."/>
            <person name="Harrison S.T.L."/>
            <person name="Banfield J.F."/>
        </authorList>
    </citation>
    <scope>NUCLEOTIDE SEQUENCE</scope>
    <source>
        <strain evidence="2">SCN18_13_7_16_R3_B_64_19</strain>
    </source>
</reference>
<feature type="compositionally biased region" description="Acidic residues" evidence="1">
    <location>
        <begin position="229"/>
        <end position="238"/>
    </location>
</feature>
<sequence>MNTRPAQQTALDALRKLSGNTDAANAALQWIEAPDTALALALVIEGTQLLLPTLRSVAADCATALGAVAPSAQVIAGLQAMQNVLNPSSSKIPPALKPLQRPAATRLQPFRGAMSSHPLYTLLGSWHWRNAKAARDPVILNAVAMVVLFAKARAQQLAAEQAGSSPIYDACTALRELVQSHPQILAERPLANDWIRIPTSSERESQVDAIRRIIEPVLRHHDLIKTAAQDDENDEDSGETYSSPPQKLRLDLGDALQIQSVTRLRTTTVEALKRSGLSLAECDPQEEYVEWTETGEDDPLDLTPPVPKERSLAEQVLRTRALIARRERSMQLLAADWTRLTEAEVARLWQALCADSKSQDPATRETAALLGLALWTSHPLQTEDDGGLCAMTVLSHAQDAPQAPSPHPLLLLDRWTLRLPVRRPAGQPVYRGVDRSKARPCANAIDVPLPVVLRPVIDALPSVQRLSTHPRKTQVDAYEIKPGPLQQLAAAWLRDQVIQTSGRLTLSAVGQWMFRRLVEQRRDHALASLATGRPHLLADTGLHYLHVPTGDLVRWIRQEQDRAWGALQQADPHLGENDGAHPASAIEPDAPVIGVGAPIVPLDRTVQALAHSLDQALTHARSTPLADDALLILHNAFTLYVHALLRFSLGLRDVGQPLPHWNQIDGHHGVVLLSDKDDAAASATRLAPLCTTALEQLRVYARHARATLTRLTPETLISPPPVLFYLRRVRGRLECIDRPTQKMHAALEQVTGYTLPRNTSRHWLRSRLAQMGLSGELIEFFMGHWQRGAEPWGRYSALPARRVIESLRDPIEQLVREAGFHVVRGWA</sequence>
<organism evidence="2 3">
    <name type="scientific">Thiomonas arsenitoxydans (strain DSM 22701 / CIP 110005 / 3As)</name>
    <dbReference type="NCBI Taxonomy" id="426114"/>
    <lineage>
        <taxon>Bacteria</taxon>
        <taxon>Pseudomonadati</taxon>
        <taxon>Pseudomonadota</taxon>
        <taxon>Betaproteobacteria</taxon>
        <taxon>Burkholderiales</taxon>
        <taxon>Thiomonas</taxon>
    </lineage>
</organism>
<gene>
    <name evidence="2" type="ORF">J0I24_15345</name>
</gene>
<evidence type="ECO:0000313" key="2">
    <source>
        <dbReference type="EMBL" id="MBN8745654.1"/>
    </source>
</evidence>
<dbReference type="RefSeq" id="WP_276732708.1">
    <property type="nucleotide sequence ID" value="NZ_JAFKMR010000037.1"/>
</dbReference>
<name>A0A8I1N0F4_THIA3</name>
<dbReference type="AlphaFoldDB" id="A0A8I1N0F4"/>
<proteinExistence type="predicted"/>